<evidence type="ECO:0000256" key="5">
    <source>
        <dbReference type="ARBA" id="ARBA00023136"/>
    </source>
</evidence>
<evidence type="ECO:0000313" key="8">
    <source>
        <dbReference type="Proteomes" id="UP000177165"/>
    </source>
</evidence>
<protein>
    <submittedName>
        <fullName evidence="7">Amino acid transporter</fullName>
    </submittedName>
</protein>
<feature type="transmembrane region" description="Helical" evidence="6">
    <location>
        <begin position="147"/>
        <end position="172"/>
    </location>
</feature>
<proteinExistence type="predicted"/>
<evidence type="ECO:0000256" key="1">
    <source>
        <dbReference type="ARBA" id="ARBA00004651"/>
    </source>
</evidence>
<dbReference type="InterPro" id="IPR001123">
    <property type="entry name" value="LeuE-type"/>
</dbReference>
<dbReference type="PIRSF" id="PIRSF006324">
    <property type="entry name" value="LeuE"/>
    <property type="match status" value="1"/>
</dbReference>
<evidence type="ECO:0000313" key="7">
    <source>
        <dbReference type="EMBL" id="OGY79765.1"/>
    </source>
</evidence>
<dbReference type="AlphaFoldDB" id="A0A1G2ASW6"/>
<name>A0A1G2ASW6_9BACT</name>
<dbReference type="GO" id="GO:0005886">
    <property type="term" value="C:plasma membrane"/>
    <property type="evidence" value="ECO:0007669"/>
    <property type="project" value="UniProtKB-SubCell"/>
</dbReference>
<sequence>MEYLALIGTVTMIHLLAVISPGPDFIMACRNSLTYSRKTGIYTAVGFGIGIAVHIFYSLAGLALIISKSILLFNAIKFLGAGYLIYIGLKSVLSKSSKIELGEHDKKEDITRFAAVRIGFLTNVLNPKATLFFLSLFTLVISPETPLPIMGIMGAIMIINTMLWFSLVAVFLTQKRIRSIFEKFQGVFNKTLGGLLIALGIKVALTEK</sequence>
<comment type="caution">
    <text evidence="7">The sequence shown here is derived from an EMBL/GenBank/DDBJ whole genome shotgun (WGS) entry which is preliminary data.</text>
</comment>
<evidence type="ECO:0000256" key="2">
    <source>
        <dbReference type="ARBA" id="ARBA00022475"/>
    </source>
</evidence>
<evidence type="ECO:0000256" key="6">
    <source>
        <dbReference type="SAM" id="Phobius"/>
    </source>
</evidence>
<dbReference type="EMBL" id="MHKB01000007">
    <property type="protein sequence ID" value="OGY79765.1"/>
    <property type="molecule type" value="Genomic_DNA"/>
</dbReference>
<comment type="subcellular location">
    <subcellularLocation>
        <location evidence="1">Cell membrane</location>
        <topology evidence="1">Multi-pass membrane protein</topology>
    </subcellularLocation>
</comment>
<dbReference type="STRING" id="1798540.A3B74_01840"/>
<dbReference type="GO" id="GO:0015171">
    <property type="term" value="F:amino acid transmembrane transporter activity"/>
    <property type="evidence" value="ECO:0007669"/>
    <property type="project" value="TreeGrafter"/>
</dbReference>
<evidence type="ECO:0000256" key="3">
    <source>
        <dbReference type="ARBA" id="ARBA00022692"/>
    </source>
</evidence>
<keyword evidence="3 6" id="KW-0812">Transmembrane</keyword>
<keyword evidence="2" id="KW-1003">Cell membrane</keyword>
<dbReference type="PANTHER" id="PTHR30086:SF21">
    <property type="entry name" value="TRANSPORT PROTEIN"/>
    <property type="match status" value="1"/>
</dbReference>
<organism evidence="7 8">
    <name type="scientific">Candidatus Kerfeldbacteria bacterium RIFCSPHIGHO2_02_FULL_42_14</name>
    <dbReference type="NCBI Taxonomy" id="1798540"/>
    <lineage>
        <taxon>Bacteria</taxon>
        <taxon>Candidatus Kerfeldiibacteriota</taxon>
    </lineage>
</organism>
<feature type="transmembrane region" description="Helical" evidence="6">
    <location>
        <begin position="114"/>
        <end position="141"/>
    </location>
</feature>
<dbReference type="PANTHER" id="PTHR30086">
    <property type="entry name" value="ARGININE EXPORTER PROTEIN ARGO"/>
    <property type="match status" value="1"/>
</dbReference>
<keyword evidence="5 6" id="KW-0472">Membrane</keyword>
<feature type="transmembrane region" description="Helical" evidence="6">
    <location>
        <begin position="72"/>
        <end position="93"/>
    </location>
</feature>
<feature type="transmembrane region" description="Helical" evidence="6">
    <location>
        <begin position="6"/>
        <end position="29"/>
    </location>
</feature>
<accession>A0A1G2ASW6</accession>
<dbReference type="Pfam" id="PF01810">
    <property type="entry name" value="LysE"/>
    <property type="match status" value="1"/>
</dbReference>
<evidence type="ECO:0000256" key="4">
    <source>
        <dbReference type="ARBA" id="ARBA00022989"/>
    </source>
</evidence>
<dbReference type="Proteomes" id="UP000177165">
    <property type="component" value="Unassembled WGS sequence"/>
</dbReference>
<feature type="transmembrane region" description="Helical" evidence="6">
    <location>
        <begin position="41"/>
        <end position="66"/>
    </location>
</feature>
<keyword evidence="4 6" id="KW-1133">Transmembrane helix</keyword>
<gene>
    <name evidence="7" type="ORF">A3B74_01840</name>
</gene>
<feature type="transmembrane region" description="Helical" evidence="6">
    <location>
        <begin position="184"/>
        <end position="205"/>
    </location>
</feature>
<reference evidence="7 8" key="1">
    <citation type="journal article" date="2016" name="Nat. Commun.">
        <title>Thousands of microbial genomes shed light on interconnected biogeochemical processes in an aquifer system.</title>
        <authorList>
            <person name="Anantharaman K."/>
            <person name="Brown C.T."/>
            <person name="Hug L.A."/>
            <person name="Sharon I."/>
            <person name="Castelle C.J."/>
            <person name="Probst A.J."/>
            <person name="Thomas B.C."/>
            <person name="Singh A."/>
            <person name="Wilkins M.J."/>
            <person name="Karaoz U."/>
            <person name="Brodie E.L."/>
            <person name="Williams K.H."/>
            <person name="Hubbard S.S."/>
            <person name="Banfield J.F."/>
        </authorList>
    </citation>
    <scope>NUCLEOTIDE SEQUENCE [LARGE SCALE GENOMIC DNA]</scope>
</reference>